<comment type="caution">
    <text evidence="1">The sequence shown here is derived from an EMBL/GenBank/DDBJ whole genome shotgun (WGS) entry which is preliminary data.</text>
</comment>
<evidence type="ECO:0000313" key="1">
    <source>
        <dbReference type="EMBL" id="CAF1138977.1"/>
    </source>
</evidence>
<accession>A0A814RWR7</accession>
<name>A0A814RWR7_9BILA</name>
<dbReference type="AlphaFoldDB" id="A0A814RWR7"/>
<evidence type="ECO:0000313" key="2">
    <source>
        <dbReference type="Proteomes" id="UP000663845"/>
    </source>
</evidence>
<protein>
    <submittedName>
        <fullName evidence="1">Uncharacterized protein</fullName>
    </submittedName>
</protein>
<reference evidence="1" key="1">
    <citation type="submission" date="2021-02" db="EMBL/GenBank/DDBJ databases">
        <authorList>
            <person name="Nowell W R."/>
        </authorList>
    </citation>
    <scope>NUCLEOTIDE SEQUENCE</scope>
</reference>
<proteinExistence type="predicted"/>
<sequence length="155" mass="18066">MPTNKTQKCSSSSSSSSLSKFFSRITRTLSFTSKKSQQTFKNNTKKVQPTETVIKNINFVPQSAPLIRRQLPHSIAKIIYTDNCEKENRYRNIHVEVNIEEEEDDDDYHVRYSLRPNLSLFNISAENLNYQSQGFIPSQQDWLDDIFHSTKIEEN</sequence>
<organism evidence="1 2">
    <name type="scientific">Adineta steineri</name>
    <dbReference type="NCBI Taxonomy" id="433720"/>
    <lineage>
        <taxon>Eukaryota</taxon>
        <taxon>Metazoa</taxon>
        <taxon>Spiralia</taxon>
        <taxon>Gnathifera</taxon>
        <taxon>Rotifera</taxon>
        <taxon>Eurotatoria</taxon>
        <taxon>Bdelloidea</taxon>
        <taxon>Adinetida</taxon>
        <taxon>Adinetidae</taxon>
        <taxon>Adineta</taxon>
    </lineage>
</organism>
<dbReference type="Proteomes" id="UP000663845">
    <property type="component" value="Unassembled WGS sequence"/>
</dbReference>
<dbReference type="EMBL" id="CAJNOG010000276">
    <property type="protein sequence ID" value="CAF1138977.1"/>
    <property type="molecule type" value="Genomic_DNA"/>
</dbReference>
<gene>
    <name evidence="1" type="ORF">JYZ213_LOCUS23447</name>
</gene>